<reference evidence="1" key="1">
    <citation type="submission" date="2018-05" db="EMBL/GenBank/DDBJ databases">
        <title>Draft genome of Mucuna pruriens seed.</title>
        <authorList>
            <person name="Nnadi N.E."/>
            <person name="Vos R."/>
            <person name="Hasami M.H."/>
            <person name="Devisetty U.K."/>
            <person name="Aguiy J.C."/>
        </authorList>
    </citation>
    <scope>NUCLEOTIDE SEQUENCE [LARGE SCALE GENOMIC DNA]</scope>
    <source>
        <strain evidence="1">JCA_2017</strain>
    </source>
</reference>
<sequence>MLISNEIDFAFVILGSFVMNLDGYDTTCSFTNMVLMSIEQKPNFALVGAIEEWVGRVVEHQIKSAVQYFNEEPLFVDHIYKFNFILGVGGSCSFIFGSRTTFVLSTRNVFQAENGFLQHLSTYRGCGESFVYGAIIQRFVLCVTQSIILTFHVRDIEYSRKIGIHRLRSGAKKRKNMSRVAQHEGIIFKEDQDPSLKEWNKEKKEQVKNCLTCGHISQLVS</sequence>
<feature type="non-terminal residue" evidence="1">
    <location>
        <position position="1"/>
    </location>
</feature>
<comment type="caution">
    <text evidence="1">The sequence shown here is derived from an EMBL/GenBank/DDBJ whole genome shotgun (WGS) entry which is preliminary data.</text>
</comment>
<proteinExistence type="predicted"/>
<dbReference type="Proteomes" id="UP000257109">
    <property type="component" value="Unassembled WGS sequence"/>
</dbReference>
<evidence type="ECO:0000313" key="2">
    <source>
        <dbReference type="Proteomes" id="UP000257109"/>
    </source>
</evidence>
<evidence type="ECO:0000313" key="1">
    <source>
        <dbReference type="EMBL" id="RDX84134.1"/>
    </source>
</evidence>
<accession>A0A371G0P2</accession>
<gene>
    <name evidence="1" type="ORF">CR513_34868</name>
</gene>
<protein>
    <submittedName>
        <fullName evidence="1">Uncharacterized protein</fullName>
    </submittedName>
</protein>
<dbReference type="EMBL" id="QJKJ01007140">
    <property type="protein sequence ID" value="RDX84134.1"/>
    <property type="molecule type" value="Genomic_DNA"/>
</dbReference>
<organism evidence="1 2">
    <name type="scientific">Mucuna pruriens</name>
    <name type="common">Velvet bean</name>
    <name type="synonym">Dolichos pruriens</name>
    <dbReference type="NCBI Taxonomy" id="157652"/>
    <lineage>
        <taxon>Eukaryota</taxon>
        <taxon>Viridiplantae</taxon>
        <taxon>Streptophyta</taxon>
        <taxon>Embryophyta</taxon>
        <taxon>Tracheophyta</taxon>
        <taxon>Spermatophyta</taxon>
        <taxon>Magnoliopsida</taxon>
        <taxon>eudicotyledons</taxon>
        <taxon>Gunneridae</taxon>
        <taxon>Pentapetalae</taxon>
        <taxon>rosids</taxon>
        <taxon>fabids</taxon>
        <taxon>Fabales</taxon>
        <taxon>Fabaceae</taxon>
        <taxon>Papilionoideae</taxon>
        <taxon>50 kb inversion clade</taxon>
        <taxon>NPAAA clade</taxon>
        <taxon>indigoferoid/millettioid clade</taxon>
        <taxon>Phaseoleae</taxon>
        <taxon>Mucuna</taxon>
    </lineage>
</organism>
<name>A0A371G0P2_MUCPR</name>
<dbReference type="AlphaFoldDB" id="A0A371G0P2"/>
<dbReference type="STRING" id="157652.A0A371G0P2"/>
<keyword evidence="2" id="KW-1185">Reference proteome</keyword>